<feature type="transmembrane region" description="Helical" evidence="1">
    <location>
        <begin position="27"/>
        <end position="48"/>
    </location>
</feature>
<keyword evidence="1" id="KW-0812">Transmembrane</keyword>
<accession>A0A1L7XXI7</accession>
<dbReference type="Proteomes" id="UP000184330">
    <property type="component" value="Unassembled WGS sequence"/>
</dbReference>
<feature type="transmembrane region" description="Helical" evidence="1">
    <location>
        <begin position="60"/>
        <end position="79"/>
    </location>
</feature>
<proteinExistence type="predicted"/>
<name>A0A1L7XXI7_9HELO</name>
<dbReference type="EMBL" id="FJOG01000080">
    <property type="protein sequence ID" value="CZR69781.1"/>
    <property type="molecule type" value="Genomic_DNA"/>
</dbReference>
<dbReference type="OrthoDB" id="3553538at2759"/>
<evidence type="ECO:0000256" key="1">
    <source>
        <dbReference type="SAM" id="Phobius"/>
    </source>
</evidence>
<evidence type="ECO:0000313" key="2">
    <source>
        <dbReference type="EMBL" id="CZR69781.1"/>
    </source>
</evidence>
<keyword evidence="3" id="KW-1185">Reference proteome</keyword>
<protein>
    <submittedName>
        <fullName evidence="2">Uncharacterized protein</fullName>
    </submittedName>
</protein>
<dbReference type="AlphaFoldDB" id="A0A1L7XXI7"/>
<gene>
    <name evidence="2" type="ORF">PAC_19681</name>
</gene>
<keyword evidence="1" id="KW-0472">Membrane</keyword>
<evidence type="ECO:0000313" key="3">
    <source>
        <dbReference type="Proteomes" id="UP000184330"/>
    </source>
</evidence>
<keyword evidence="1" id="KW-1133">Transmembrane helix</keyword>
<organism evidence="2 3">
    <name type="scientific">Phialocephala subalpina</name>
    <dbReference type="NCBI Taxonomy" id="576137"/>
    <lineage>
        <taxon>Eukaryota</taxon>
        <taxon>Fungi</taxon>
        <taxon>Dikarya</taxon>
        <taxon>Ascomycota</taxon>
        <taxon>Pezizomycotina</taxon>
        <taxon>Leotiomycetes</taxon>
        <taxon>Helotiales</taxon>
        <taxon>Mollisiaceae</taxon>
        <taxon>Phialocephala</taxon>
        <taxon>Phialocephala fortinii species complex</taxon>
    </lineage>
</organism>
<reference evidence="2 3" key="1">
    <citation type="submission" date="2016-03" db="EMBL/GenBank/DDBJ databases">
        <authorList>
            <person name="Ploux O."/>
        </authorList>
    </citation>
    <scope>NUCLEOTIDE SEQUENCE [LARGE SCALE GENOMIC DNA]</scope>
    <source>
        <strain evidence="2 3">UAMH 11012</strain>
    </source>
</reference>
<sequence length="122" mass="13399">MASSIRQGTSAEDEGPFFMTARFWKRFVVYLSIALSVAGLVIGAFASLKPENTNHLRKLMVASIIINAFSISLSALTSLDWKKQTTHDKTFATMLCRIAHARIDADGQVVISAKDLKNYSSS</sequence>